<dbReference type="SUPFAM" id="SSF88723">
    <property type="entry name" value="PIN domain-like"/>
    <property type="match status" value="1"/>
</dbReference>
<dbReference type="Gene3D" id="3.40.50.1010">
    <property type="entry name" value="5'-nuclease"/>
    <property type="match status" value="1"/>
</dbReference>
<keyword evidence="3" id="KW-1185">Reference proteome</keyword>
<reference evidence="2 3" key="1">
    <citation type="submission" date="2023-07" db="EMBL/GenBank/DDBJ databases">
        <title>Sorghum-associated microbial communities from plants grown in Nebraska, USA.</title>
        <authorList>
            <person name="Schachtman D."/>
        </authorList>
    </citation>
    <scope>NUCLEOTIDE SEQUENCE [LARGE SCALE GENOMIC DNA]</scope>
    <source>
        <strain evidence="2 3">3773</strain>
    </source>
</reference>
<feature type="domain" description="PIN" evidence="1">
    <location>
        <begin position="5"/>
        <end position="119"/>
    </location>
</feature>
<dbReference type="InterPro" id="IPR029060">
    <property type="entry name" value="PIN-like_dom_sf"/>
</dbReference>
<protein>
    <submittedName>
        <fullName evidence="2">Nucleic acid-binding protein</fullName>
    </submittedName>
</protein>
<evidence type="ECO:0000259" key="1">
    <source>
        <dbReference type="Pfam" id="PF13470"/>
    </source>
</evidence>
<comment type="caution">
    <text evidence="2">The sequence shown here is derived from an EMBL/GenBank/DDBJ whole genome shotgun (WGS) entry which is preliminary data.</text>
</comment>
<evidence type="ECO:0000313" key="2">
    <source>
        <dbReference type="EMBL" id="MDR6967190.1"/>
    </source>
</evidence>
<sequence>MIDHVLIDTDVILDFFFDRDPFAQYASEVLVLCENNTIKGFTTPVIISNVYYLLKKTSKHEIIIEKLKQLLSILDIIQVDKNTILDSLNSNFKDFEDALQNFSAVNNGSISIIVTRNIKDFQNSELAVFSPEMYLEQRNSR</sequence>
<dbReference type="Pfam" id="PF13470">
    <property type="entry name" value="PIN_3"/>
    <property type="match status" value="1"/>
</dbReference>
<dbReference type="InterPro" id="IPR002716">
    <property type="entry name" value="PIN_dom"/>
</dbReference>
<evidence type="ECO:0000313" key="3">
    <source>
        <dbReference type="Proteomes" id="UP001255185"/>
    </source>
</evidence>
<accession>A0ABU1TMM8</accession>
<dbReference type="EMBL" id="JAVDVI010000004">
    <property type="protein sequence ID" value="MDR6967190.1"/>
    <property type="molecule type" value="Genomic_DNA"/>
</dbReference>
<proteinExistence type="predicted"/>
<dbReference type="RefSeq" id="WP_310025194.1">
    <property type="nucleotide sequence ID" value="NZ_JAVDVI010000004.1"/>
</dbReference>
<dbReference type="Proteomes" id="UP001255185">
    <property type="component" value="Unassembled WGS sequence"/>
</dbReference>
<name>A0ABU1TMM8_9FLAO</name>
<organism evidence="2 3">
    <name type="scientific">Flavobacterium arsenatis</name>
    <dbReference type="NCBI Taxonomy" id="1484332"/>
    <lineage>
        <taxon>Bacteria</taxon>
        <taxon>Pseudomonadati</taxon>
        <taxon>Bacteroidota</taxon>
        <taxon>Flavobacteriia</taxon>
        <taxon>Flavobacteriales</taxon>
        <taxon>Flavobacteriaceae</taxon>
        <taxon>Flavobacterium</taxon>
    </lineage>
</organism>
<gene>
    <name evidence="2" type="ORF">J2X31_001197</name>
</gene>